<comment type="caution">
    <text evidence="2">The sequence shown here is derived from an EMBL/GenBank/DDBJ whole genome shotgun (WGS) entry which is preliminary data.</text>
</comment>
<name>A0A164EP98_9CRUS</name>
<dbReference type="EMBL" id="LRGB01022993">
    <property type="protein sequence ID" value="KZR96988.1"/>
    <property type="molecule type" value="Genomic_DNA"/>
</dbReference>
<evidence type="ECO:0000256" key="1">
    <source>
        <dbReference type="SAM" id="Phobius"/>
    </source>
</evidence>
<evidence type="ECO:0000313" key="3">
    <source>
        <dbReference type="Proteomes" id="UP000076858"/>
    </source>
</evidence>
<feature type="non-terminal residue" evidence="2">
    <location>
        <position position="1"/>
    </location>
</feature>
<keyword evidence="3" id="KW-1185">Reference proteome</keyword>
<proteinExistence type="predicted"/>
<organism evidence="2 3">
    <name type="scientific">Daphnia magna</name>
    <dbReference type="NCBI Taxonomy" id="35525"/>
    <lineage>
        <taxon>Eukaryota</taxon>
        <taxon>Metazoa</taxon>
        <taxon>Ecdysozoa</taxon>
        <taxon>Arthropoda</taxon>
        <taxon>Crustacea</taxon>
        <taxon>Branchiopoda</taxon>
        <taxon>Diplostraca</taxon>
        <taxon>Cladocera</taxon>
        <taxon>Anomopoda</taxon>
        <taxon>Daphniidae</taxon>
        <taxon>Daphnia</taxon>
    </lineage>
</organism>
<sequence length="53" mass="5979">QFHKKGKPWVSCGLISMLNLLVILLFFEGIPDEDIHFLVLNPEPGHPVEVIVV</sequence>
<dbReference type="AlphaFoldDB" id="A0A164EP98"/>
<keyword evidence="2" id="KW-0240">DNA-directed RNA polymerase</keyword>
<dbReference type="Proteomes" id="UP000076858">
    <property type="component" value="Unassembled WGS sequence"/>
</dbReference>
<protein>
    <submittedName>
        <fullName evidence="2">Putative DNA-directed RNA polymerase</fullName>
    </submittedName>
</protein>
<gene>
    <name evidence="2" type="ORF">APZ42_008368</name>
</gene>
<evidence type="ECO:0000313" key="2">
    <source>
        <dbReference type="EMBL" id="KZR96988.1"/>
    </source>
</evidence>
<accession>A0A164EP98</accession>
<reference evidence="2 3" key="1">
    <citation type="submission" date="2016-03" db="EMBL/GenBank/DDBJ databases">
        <title>EvidentialGene: Evidence-directed Construction of Genes on Genomes.</title>
        <authorList>
            <person name="Gilbert D.G."/>
            <person name="Choi J.-H."/>
            <person name="Mockaitis K."/>
            <person name="Colbourne J."/>
            <person name="Pfrender M."/>
        </authorList>
    </citation>
    <scope>NUCLEOTIDE SEQUENCE [LARGE SCALE GENOMIC DNA]</scope>
    <source>
        <strain evidence="2 3">Xinb3</strain>
        <tissue evidence="2">Complete organism</tissue>
    </source>
</reference>
<feature type="transmembrane region" description="Helical" evidence="1">
    <location>
        <begin position="9"/>
        <end position="27"/>
    </location>
</feature>
<keyword evidence="1" id="KW-0812">Transmembrane</keyword>
<keyword evidence="1" id="KW-0472">Membrane</keyword>
<keyword evidence="2" id="KW-0804">Transcription</keyword>
<dbReference type="GO" id="GO:0000428">
    <property type="term" value="C:DNA-directed RNA polymerase complex"/>
    <property type="evidence" value="ECO:0007669"/>
    <property type="project" value="UniProtKB-KW"/>
</dbReference>
<keyword evidence="1" id="KW-1133">Transmembrane helix</keyword>